<feature type="region of interest" description="Disordered" evidence="8">
    <location>
        <begin position="2025"/>
        <end position="2066"/>
    </location>
</feature>
<organism evidence="10 11">
    <name type="scientific">Pseudoduganella flava</name>
    <dbReference type="NCBI Taxonomy" id="871742"/>
    <lineage>
        <taxon>Bacteria</taxon>
        <taxon>Pseudomonadati</taxon>
        <taxon>Pseudomonadota</taxon>
        <taxon>Betaproteobacteria</taxon>
        <taxon>Burkholderiales</taxon>
        <taxon>Oxalobacteraceae</taxon>
        <taxon>Telluria group</taxon>
        <taxon>Pseudoduganella</taxon>
    </lineage>
</organism>
<keyword evidence="3" id="KW-0964">Secreted</keyword>
<dbReference type="InterPro" id="IPR001343">
    <property type="entry name" value="Hemolysn_Ca-bd"/>
</dbReference>
<dbReference type="Proteomes" id="UP000315112">
    <property type="component" value="Unassembled WGS sequence"/>
</dbReference>
<reference evidence="10" key="2">
    <citation type="submission" date="2019-07" db="EMBL/GenBank/DDBJ databases">
        <authorList>
            <person name="Whitman W."/>
            <person name="Huntemann M."/>
            <person name="Clum A."/>
            <person name="Pillay M."/>
            <person name="Palaniappan K."/>
            <person name="Varghese N."/>
            <person name="Mikhailova N."/>
            <person name="Stamatis D."/>
            <person name="Reddy T."/>
            <person name="Daum C."/>
            <person name="Shapiro N."/>
            <person name="Ivanova N."/>
            <person name="Kyrpides N."/>
            <person name="Woyke T."/>
        </authorList>
    </citation>
    <scope>NUCLEOTIDE SEQUENCE</scope>
    <source>
        <strain evidence="10">CGMCC 1.10685</strain>
    </source>
</reference>
<dbReference type="RefSeq" id="WP_145877967.1">
    <property type="nucleotide sequence ID" value="NZ_CP046904.1"/>
</dbReference>
<feature type="region of interest" description="Disordered" evidence="8">
    <location>
        <begin position="1932"/>
        <end position="1959"/>
    </location>
</feature>
<evidence type="ECO:0000313" key="11">
    <source>
        <dbReference type="Proteomes" id="UP000315112"/>
    </source>
</evidence>
<dbReference type="InterPro" id="IPR011049">
    <property type="entry name" value="Serralysin-like_metalloprot_C"/>
</dbReference>
<dbReference type="GO" id="GO:0005509">
    <property type="term" value="F:calcium ion binding"/>
    <property type="evidence" value="ECO:0007669"/>
    <property type="project" value="InterPro"/>
</dbReference>
<evidence type="ECO:0000313" key="9">
    <source>
        <dbReference type="EMBL" id="QGZ40871.1"/>
    </source>
</evidence>
<evidence type="ECO:0000256" key="8">
    <source>
        <dbReference type="SAM" id="MobiDB-lite"/>
    </source>
</evidence>
<dbReference type="GO" id="GO:0090729">
    <property type="term" value="F:toxin activity"/>
    <property type="evidence" value="ECO:0007669"/>
    <property type="project" value="UniProtKB-KW"/>
</dbReference>
<keyword evidence="5" id="KW-0677">Repeat</keyword>
<dbReference type="InterPro" id="IPR018511">
    <property type="entry name" value="Hemolysin-typ_Ca-bd_CS"/>
</dbReference>
<dbReference type="Gene3D" id="2.150.10.10">
    <property type="entry name" value="Serralysin-like metalloprotease, C-terminal"/>
    <property type="match status" value="19"/>
</dbReference>
<gene>
    <name evidence="9" type="ORF">GO485_18550</name>
    <name evidence="10" type="ORF">IP92_03835</name>
</gene>
<evidence type="ECO:0000313" key="12">
    <source>
        <dbReference type="Proteomes" id="UP000437862"/>
    </source>
</evidence>
<feature type="region of interest" description="Disordered" evidence="8">
    <location>
        <begin position="225"/>
        <end position="267"/>
    </location>
</feature>
<dbReference type="PANTHER" id="PTHR38340:SF1">
    <property type="entry name" value="S-LAYER PROTEIN"/>
    <property type="match status" value="1"/>
</dbReference>
<keyword evidence="12" id="KW-1185">Reference proteome</keyword>
<dbReference type="SUPFAM" id="SSF51120">
    <property type="entry name" value="beta-Roll"/>
    <property type="match status" value="19"/>
</dbReference>
<keyword evidence="7" id="KW-0472">Membrane</keyword>
<dbReference type="Pfam" id="PF00353">
    <property type="entry name" value="HemolysinCabind"/>
    <property type="match status" value="33"/>
</dbReference>
<evidence type="ECO:0000313" key="10">
    <source>
        <dbReference type="EMBL" id="TWI45455.1"/>
    </source>
</evidence>
<feature type="compositionally biased region" description="Polar residues" evidence="8">
    <location>
        <begin position="1939"/>
        <end position="1949"/>
    </location>
</feature>
<evidence type="ECO:0000256" key="1">
    <source>
        <dbReference type="ARBA" id="ARBA00004370"/>
    </source>
</evidence>
<proteinExistence type="predicted"/>
<evidence type="ECO:0000256" key="6">
    <source>
        <dbReference type="ARBA" id="ARBA00023026"/>
    </source>
</evidence>
<evidence type="ECO:0000256" key="4">
    <source>
        <dbReference type="ARBA" id="ARBA00022656"/>
    </source>
</evidence>
<dbReference type="InterPro" id="IPR003995">
    <property type="entry name" value="RTX_toxin_determinant-A"/>
</dbReference>
<evidence type="ECO:0000256" key="7">
    <source>
        <dbReference type="ARBA" id="ARBA00023136"/>
    </source>
</evidence>
<evidence type="ECO:0000256" key="3">
    <source>
        <dbReference type="ARBA" id="ARBA00022525"/>
    </source>
</evidence>
<comment type="subcellular location">
    <subcellularLocation>
        <location evidence="1">Membrane</location>
    </subcellularLocation>
    <subcellularLocation>
        <location evidence="2">Secreted</location>
    </subcellularLocation>
</comment>
<dbReference type="PRINTS" id="PR01488">
    <property type="entry name" value="RTXTOXINA"/>
</dbReference>
<dbReference type="GO" id="GO:0016020">
    <property type="term" value="C:membrane"/>
    <property type="evidence" value="ECO:0007669"/>
    <property type="project" value="UniProtKB-SubCell"/>
</dbReference>
<dbReference type="EMBL" id="CP046904">
    <property type="protein sequence ID" value="QGZ40871.1"/>
    <property type="molecule type" value="Genomic_DNA"/>
</dbReference>
<accession>A0A562PLW2</accession>
<dbReference type="PROSITE" id="PS00330">
    <property type="entry name" value="HEMOLYSIN_CALCIUM"/>
    <property type="match status" value="17"/>
</dbReference>
<reference evidence="9 12" key="3">
    <citation type="submission" date="2019-12" db="EMBL/GenBank/DDBJ databases">
        <title>Draft Genome Sequences of Six Type Strains of the Genus Massilia.</title>
        <authorList>
            <person name="Miess H."/>
            <person name="Frediansyah A."/>
            <person name="Goeker M."/>
            <person name="Gross H."/>
        </authorList>
    </citation>
    <scope>NUCLEOTIDE SEQUENCE [LARGE SCALE GENOMIC DNA]</scope>
    <source>
        <strain evidence="9 12">DSM 26639</strain>
    </source>
</reference>
<dbReference type="GO" id="GO:0005576">
    <property type="term" value="C:extracellular region"/>
    <property type="evidence" value="ECO:0007669"/>
    <property type="project" value="UniProtKB-SubCell"/>
</dbReference>
<sequence length="3410" mass="341154">MVARSFEGTTGNDTIASAIDGLPGVYAGLDGDDILQSTQSADTLLGGAGDDTLSATSSAALLDGGAGSDTLVFGSNDQAPTVATGGAATDTFVLRANSSGATITDFTCGSGGDRLDLSEWLAYARNDGGGNPFSQGHFALFQSGADTVVRWFWEGDKGGSEQDVLVLKGTWAADFVADNFVGGWQPDGSAIAPVVRTPSAAADSIDGGWGDDTLGGAAGADTLAGGRGDDVLDGGADGDRLAGGAGDDTLDGGAGDDTLVADGGSDQLSGGAGNDVLHVVQTEGQHVTLTGGDGTDTFSFDYRIQGGQQGAEWIVTDFQAGDGGDRIDLTPFLNMLADVRPVPGNPFDMAGGYLRLLQQGGDTLLQFAPSGVANGQFETVLTLRGVSATALTAANFGGASVDGAPMAPLAFVGTPGADTLAGTGYADSITGGAGDDRIDGMAGADTLVGGDGNDTLAGGPGKGMLDGGAGDDLLIQDHTHVGANTMLGGDGNDTLVCDPGFSDGAVTADGGAGDDLFTLAVNGSQAAVLLTGGTGSDTYRLLHTYPGNAPAAVVTDFDPTADRVDLSAAMNELDERATGANPFASGHLRLTQVGADTHLERTSWAGQSTLLILKDTALASLTSVNFGGIDPHGTPVTGVQRVGTAGADQLQGTDFADTLSGNGGGDRLEGNGGADVLTGSDDAGDVLLGGGGSDTLSGGGGNDLLSDAAMPIEESTGSAQLAGSDSLAGGAGNDTLYGGGDVGNDTLDGGAGNDLLVLRRAATGTVQIGRGGDGDDTIVVGNPAVGHWQDAGAISVSGGAGSDTFRLADRNAAEVVTITDFTVGTGGDKLDLLDYLDTLAAAGEYDGGNPFAHGLLQLVQSGSDTLLTVTTASGFPTTIARLANVTAANLTAANFAGGYAPGMAHVAGATASGTDGDDVIGGTVFDDALDGGAGDDVLLGRGARDTLHGGTGADTLSGTGTLFGDSGNDVLLIDRSAGPLPQVADGGDGDDVFVIDRQDGAGTTLTGGAGSDIFRIMPSKELFPPVGTAVTIADFQAGPGGDKLDLYELLKKSGPFDGEPGLFAHGHVRLEQDGADTVLHWYQARAGLGYPEIAVRLAGVNAASLTAANFVGGIDPEGSAVPGVAIMLGAAASGADGTAFDDTIVGGAGAERISGLGGNDVLTGAVGDTLIGGAGADTFVLRDSGVMLEDAGKDDTVRIEYSTAYYKPDLGVGKVEVGLSTGMTLEANNQGWLQGNTGADTLLGWSHGDTLDGGAGADRLEGRGGDDVYVVDNAGDVVVEAADGGQSDVVHTTLDRYTLAANVEQLVYVGSARFDGTGNELDNRLTGGALGDTLHGGGGNDVLSGAGGNDVLDGGAGTDTVVLAGERSDYAVTRPNAIDIVLTHRVSGTEVIVRNAERFLFDSQVYTRSDLLTGMITDYDDTLIGSDADDTLDGGLGPDAMLGGAGDDLYVVDDAGDVITELYGHDAVRVKLASGAVQLAFGVEDGILAEGAFNAVLVGNELDNRLTGNALDNSIEGGAGSDTLDGGAGADTMVGGAGWDTYFVDSADDVVIETGSEYDQVIATTASYVMQAGVEGLIYRGNGPFVGTGNDESNHFAAEGTGDLVFDGRGGADSVSVDGKLADFEIARPNATDLVLIREGQTLTLRNVETLIVGGTQYSVTWIHATRPSAFDDDISGTDGNDMMDGLAGADTMAGGKGDDTYVVDNLKDAVIEREGGGHDTVLLNVGAGNDTAGSYWLVEMVEDLIMSDKAAPKLSSVTGNYQDNYIRGNQYANWIDASLGNDTLDGGGGADTLYGGSGDDVYRIDNAGVVVREDQNSGYDTVVTKLAAYTLQADVEDLRYQGNTSFTGTGNGLANVITGGIGNDTVDGAGGIDTYVAVGAFADYKRARPNKTDLVLSNGTQTITLSNIEKVQFSDGVKTLAELYENVASEGNDKLTGSDGNDSLNGLTGNDELRGGKGDDIYVVDNPADMIVELTGEGHDTVQVAFRASGTYVLASDVEDAVVTAPAALAVGLAGNEGANTLTGNDGANTLSGNGGNDSLSGGKGSDVLSGGAGDDLLDGGEGADKLAGGDGNDTYLVDAAGDTVTEAKGGGSDTVNTTLAAYTLGADVEKLTYTGTNAFAGTGNAADNAISGGAGNDKLAGAAGNDTLAGNGGSDVLDGGSEDDTAVLTGNRADYTITRATATDTVFIRAGESVTVRNIEKIEFADGTADLKDLYPNQPTDFGDYLRGTDAGETINGGLGNDTMAGGAGNDTYVIGEALDVIEESADNGTDTAEVALASGTYTLVDNVENGIVTGKGAVSLTGNAANNALTGNGAANTLTGGAGNDTLDGQAGADKLIGGTGDDTYVVDNAGDTVTEAKDGGSDTVQTTLAKYTLGAFTEHLVYTGTAAFAGTGNAEANGIIGGTGNDTLSGMSGNDTLAGNGGTDVLDGGTEDDTAILAGNRADYTVKRTTATDTVFSRAGESVTVRNIEHIAFADGTVDLKDLYPNEPTNFGDYLRGTEAGETLNGGLGNDTMAGGAGNDTYVIGEALDVIEEGVDKGTDTAEVALASGTYTLAENVENGIVTGKGAVSLTGNAANNALTGNAAANTLTGGAGNDTLDGQGGADKLIGGAGDDTYYVDNAGDTVTELKDGGTDTVRTALAKYTLAAEVENLVYTGTTAFAGTGNALANTITGSTGNETIDGAAGSDTYVATGAFADYARQRPNATDLVLVKGNQTITLKNVEQVQFSDGVKTLVELYDNVASIANDKLTGTDANDLLNGLAGADELKGGKGNDTYVVDNAGDIVIENADEGIDLVNVAFTAKGTYAMTENVENATVTAAASIAVNVTGNALDNVITGNDAANALTGGAGNDVLNGGKGSDTLTGGTGNDTYYVDAAGDKVVEEGNDSDDKVITTLTNYTLTNGVEKLVYDGTAAFTGTGNGAGNQIDGAGGNDVLSGAAGNDVLQGFGGNDKLDGGADNDELYGGAGNDTLLGGAGDDRLLPGEGVDLVDGGEGKDNVVVQGNFTDYARQRPTTTDTVLINLTTHEQVTLRNVEAVIFADGEKSLEQVHENTASPDANNIVGTDGNDLLDGLAGADQLAGGKGDDTYVVDNAGDVVTENADQGTDLVNVAFTAKGTYVMAENVENATVTAAASIAVNVTGNALDNVITGNDAANALTGGDGNDVLNGGKGSDTLTGGAGDDLYYVDAAGDKVQDDSGTDTVITTLASYSLTTGIENLSYDGKVAFTGTGNALANVITGNAGNDVLRGMEGDDVLVGGAGNDRLTGDAGADTFVLGEGLDTVTDFKTGVDKLAIALKIGDRDTVIEDAETKAAPGGFSVDAELVVFTQNVTSLTTANAAKAIGSAAGDYVQGETALFALHSGTTTALYLFTSSGADAVVSAAELTQIATLTGISQIAQSDFSVAASS</sequence>
<reference evidence="10 11" key="1">
    <citation type="journal article" date="2015" name="Stand. Genomic Sci.">
        <title>Genomic Encyclopedia of Bacterial and Archaeal Type Strains, Phase III: the genomes of soil and plant-associated and newly described type strains.</title>
        <authorList>
            <person name="Whitman W.B."/>
            <person name="Woyke T."/>
            <person name="Klenk H.P."/>
            <person name="Zhou Y."/>
            <person name="Lilburn T.G."/>
            <person name="Beck B.J."/>
            <person name="De Vos P."/>
            <person name="Vandamme P."/>
            <person name="Eisen J.A."/>
            <person name="Garrity G."/>
            <person name="Hugenholtz P."/>
            <person name="Kyrpides N.C."/>
        </authorList>
    </citation>
    <scope>NUCLEOTIDE SEQUENCE [LARGE SCALE GENOMIC DNA]</scope>
    <source>
        <strain evidence="10 11">CGMCC 1.10685</strain>
    </source>
</reference>
<dbReference type="OrthoDB" id="8732252at2"/>
<keyword evidence="6" id="KW-0843">Virulence</keyword>
<keyword evidence="4" id="KW-0800">Toxin</keyword>
<evidence type="ECO:0000256" key="5">
    <source>
        <dbReference type="ARBA" id="ARBA00022737"/>
    </source>
</evidence>
<dbReference type="PRINTS" id="PR00313">
    <property type="entry name" value="CABNDNGRPT"/>
</dbReference>
<dbReference type="Proteomes" id="UP000437862">
    <property type="component" value="Chromosome"/>
</dbReference>
<dbReference type="EMBL" id="VLKW01000007">
    <property type="protein sequence ID" value="TWI45455.1"/>
    <property type="molecule type" value="Genomic_DNA"/>
</dbReference>
<name>A0A562PLW2_9BURK</name>
<protein>
    <submittedName>
        <fullName evidence="10">Ca2+-binding RTX toxin-like protein</fullName>
    </submittedName>
</protein>
<dbReference type="PANTHER" id="PTHR38340">
    <property type="entry name" value="S-LAYER PROTEIN"/>
    <property type="match status" value="1"/>
</dbReference>
<evidence type="ECO:0000256" key="2">
    <source>
        <dbReference type="ARBA" id="ARBA00004613"/>
    </source>
</evidence>
<dbReference type="InterPro" id="IPR050557">
    <property type="entry name" value="RTX_toxin/Mannuronan_C5-epim"/>
</dbReference>